<evidence type="ECO:0000313" key="2">
    <source>
        <dbReference type="Proteomes" id="UP000045285"/>
    </source>
</evidence>
<dbReference type="EMBL" id="CCMZ01000007">
    <property type="protein sequence ID" value="CDX13794.1"/>
    <property type="molecule type" value="Genomic_DNA"/>
</dbReference>
<evidence type="ECO:0008006" key="3">
    <source>
        <dbReference type="Google" id="ProtNLM"/>
    </source>
</evidence>
<dbReference type="STRING" id="69974.MPLDJ20_20487"/>
<reference evidence="2" key="1">
    <citation type="submission" date="2014-08" db="EMBL/GenBank/DDBJ databases">
        <authorList>
            <person name="Moulin L."/>
        </authorList>
    </citation>
    <scope>NUCLEOTIDE SEQUENCE [LARGE SCALE GENOMIC DNA]</scope>
</reference>
<sequence>MSKDKTFLALADFLIPAHGDMPAFGSVCSFADAEKALDFRVDLKEGFDRGLDADPALSAEAHLERLNKEDGAAFSAVTTIAICTYYMNPRVRELLGYPGQESVRYDSKATQVYLTDGSLGHVLARGRKYRPTPGL</sequence>
<keyword evidence="2" id="KW-1185">Reference proteome</keyword>
<dbReference type="AlphaFoldDB" id="A0A090DE51"/>
<proteinExistence type="predicted"/>
<gene>
    <name evidence="1" type="ORF">MPL3356_150068</name>
</gene>
<accession>A0A090DE51</accession>
<organism evidence="1 2">
    <name type="scientific">Mesorhizobium plurifarium</name>
    <dbReference type="NCBI Taxonomy" id="69974"/>
    <lineage>
        <taxon>Bacteria</taxon>
        <taxon>Pseudomonadati</taxon>
        <taxon>Pseudomonadota</taxon>
        <taxon>Alphaproteobacteria</taxon>
        <taxon>Hyphomicrobiales</taxon>
        <taxon>Phyllobacteriaceae</taxon>
        <taxon>Mesorhizobium</taxon>
    </lineage>
</organism>
<evidence type="ECO:0000313" key="1">
    <source>
        <dbReference type="EMBL" id="CDX13794.1"/>
    </source>
</evidence>
<dbReference type="Proteomes" id="UP000045285">
    <property type="component" value="Unassembled WGS sequence"/>
</dbReference>
<name>A0A090DE51_MESPL</name>
<protein>
    <recommendedName>
        <fullName evidence="3">Gluconate 2-dehydrogenase subunit 3 family protein</fullName>
    </recommendedName>
</protein>